<protein>
    <submittedName>
        <fullName evidence="1">Uncharacterized protein</fullName>
    </submittedName>
</protein>
<organism evidence="1 2">
    <name type="scientific">Liparis tanakae</name>
    <name type="common">Tanaka's snailfish</name>
    <dbReference type="NCBI Taxonomy" id="230148"/>
    <lineage>
        <taxon>Eukaryota</taxon>
        <taxon>Metazoa</taxon>
        <taxon>Chordata</taxon>
        <taxon>Craniata</taxon>
        <taxon>Vertebrata</taxon>
        <taxon>Euteleostomi</taxon>
        <taxon>Actinopterygii</taxon>
        <taxon>Neopterygii</taxon>
        <taxon>Teleostei</taxon>
        <taxon>Neoteleostei</taxon>
        <taxon>Acanthomorphata</taxon>
        <taxon>Eupercaria</taxon>
        <taxon>Perciformes</taxon>
        <taxon>Cottioidei</taxon>
        <taxon>Cottales</taxon>
        <taxon>Liparidae</taxon>
        <taxon>Liparis</taxon>
    </lineage>
</organism>
<evidence type="ECO:0000313" key="1">
    <source>
        <dbReference type="EMBL" id="TNN53069.1"/>
    </source>
</evidence>
<name>A0A4Z2GI55_9TELE</name>
<keyword evidence="2" id="KW-1185">Reference proteome</keyword>
<proteinExistence type="predicted"/>
<sequence>MHARHTEHVCVTLFTATFSQPEQVEAQCLTAAGDRTCNILWRGVDWRLNESEGERNKRNDSSLLRSEVRPILTHPESDSSLEFNNDIKNERKGVSAPRLGSRQHRYTGRGLARLKVEPENGLLYGPGSGYICNLSHNREIFSVPSNFQGKCEVLSTEVLLYLSDTPAASYRQFSPWGVPGVVPNSISTHQAQ</sequence>
<evidence type="ECO:0000313" key="2">
    <source>
        <dbReference type="Proteomes" id="UP000314294"/>
    </source>
</evidence>
<dbReference type="Proteomes" id="UP000314294">
    <property type="component" value="Unassembled WGS sequence"/>
</dbReference>
<reference evidence="1 2" key="1">
    <citation type="submission" date="2019-03" db="EMBL/GenBank/DDBJ databases">
        <title>First draft genome of Liparis tanakae, snailfish: a comprehensive survey of snailfish specific genes.</title>
        <authorList>
            <person name="Kim W."/>
            <person name="Song I."/>
            <person name="Jeong J.-H."/>
            <person name="Kim D."/>
            <person name="Kim S."/>
            <person name="Ryu S."/>
            <person name="Song J.Y."/>
            <person name="Lee S.K."/>
        </authorList>
    </citation>
    <scope>NUCLEOTIDE SEQUENCE [LARGE SCALE GENOMIC DNA]</scope>
    <source>
        <tissue evidence="1">Muscle</tissue>
    </source>
</reference>
<accession>A0A4Z2GI55</accession>
<dbReference type="AlphaFoldDB" id="A0A4Z2GI55"/>
<gene>
    <name evidence="1" type="ORF">EYF80_036704</name>
</gene>
<comment type="caution">
    <text evidence="1">The sequence shown here is derived from an EMBL/GenBank/DDBJ whole genome shotgun (WGS) entry which is preliminary data.</text>
</comment>
<dbReference type="EMBL" id="SRLO01000527">
    <property type="protein sequence ID" value="TNN53069.1"/>
    <property type="molecule type" value="Genomic_DNA"/>
</dbReference>